<evidence type="ECO:0000256" key="1">
    <source>
        <dbReference type="SAM" id="MobiDB-lite"/>
    </source>
</evidence>
<keyword evidence="3" id="KW-1185">Reference proteome</keyword>
<proteinExistence type="predicted"/>
<evidence type="ECO:0000313" key="2">
    <source>
        <dbReference type="EMBL" id="PKU26644.1"/>
    </source>
</evidence>
<accession>A0A2N3Q1V9</accession>
<reference evidence="3" key="1">
    <citation type="submission" date="2017-12" db="EMBL/GenBank/DDBJ databases">
        <title>Draft genome sequence of Telmatospirillum siberiense 26-4b1T, an acidotolerant peatland alphaproteobacterium potentially involved in sulfur cycling.</title>
        <authorList>
            <person name="Hausmann B."/>
            <person name="Pjevac P."/>
            <person name="Schreck K."/>
            <person name="Herbold C.W."/>
            <person name="Daims H."/>
            <person name="Wagner M."/>
            <person name="Pester M."/>
            <person name="Loy A."/>
        </authorList>
    </citation>
    <scope>NUCLEOTIDE SEQUENCE [LARGE SCALE GENOMIC DNA]</scope>
    <source>
        <strain evidence="3">26-4b1</strain>
    </source>
</reference>
<feature type="region of interest" description="Disordered" evidence="1">
    <location>
        <begin position="1"/>
        <end position="66"/>
    </location>
</feature>
<gene>
    <name evidence="2" type="ORF">CWS72_00300</name>
</gene>
<dbReference type="Proteomes" id="UP000233293">
    <property type="component" value="Unassembled WGS sequence"/>
</dbReference>
<dbReference type="RefSeq" id="WP_101248875.1">
    <property type="nucleotide sequence ID" value="NZ_PIUM01000001.1"/>
</dbReference>
<name>A0A2N3Q1V9_9PROT</name>
<feature type="compositionally biased region" description="Basic and acidic residues" evidence="1">
    <location>
        <begin position="1"/>
        <end position="28"/>
    </location>
</feature>
<dbReference type="AlphaFoldDB" id="A0A2N3Q1V9"/>
<evidence type="ECO:0000313" key="3">
    <source>
        <dbReference type="Proteomes" id="UP000233293"/>
    </source>
</evidence>
<protein>
    <submittedName>
        <fullName evidence="2">Uncharacterized protein</fullName>
    </submittedName>
</protein>
<sequence length="66" mass="7375">MTERTGDGESRAEKVRRQAEEKRQRQAEALRANLLRRKAQSRARAETPLETGESGCCVRSDENGGS</sequence>
<dbReference type="EMBL" id="PIUM01000001">
    <property type="protein sequence ID" value="PKU26644.1"/>
    <property type="molecule type" value="Genomic_DNA"/>
</dbReference>
<comment type="caution">
    <text evidence="2">The sequence shown here is derived from an EMBL/GenBank/DDBJ whole genome shotgun (WGS) entry which is preliminary data.</text>
</comment>
<organism evidence="2 3">
    <name type="scientific">Telmatospirillum siberiense</name>
    <dbReference type="NCBI Taxonomy" id="382514"/>
    <lineage>
        <taxon>Bacteria</taxon>
        <taxon>Pseudomonadati</taxon>
        <taxon>Pseudomonadota</taxon>
        <taxon>Alphaproteobacteria</taxon>
        <taxon>Rhodospirillales</taxon>
        <taxon>Rhodospirillaceae</taxon>
        <taxon>Telmatospirillum</taxon>
    </lineage>
</organism>